<dbReference type="OrthoDB" id="5963601at2759"/>
<dbReference type="GeneID" id="116304401"/>
<proteinExistence type="predicted"/>
<dbReference type="Proteomes" id="UP000515163">
    <property type="component" value="Unplaced"/>
</dbReference>
<dbReference type="GO" id="GO:0098552">
    <property type="term" value="C:side of membrane"/>
    <property type="evidence" value="ECO:0007669"/>
    <property type="project" value="UniProtKB-KW"/>
</dbReference>
<accession>A0A6P8ISV4</accession>
<name>A0A6P8ISV4_ACTTE</name>
<keyword evidence="1" id="KW-0732">Signal</keyword>
<feature type="chain" id="PRO_5028221317" evidence="1">
    <location>
        <begin position="21"/>
        <end position="113"/>
    </location>
</feature>
<sequence>MKLLIVTLCVLAALIPSALSIDCYVCRNSNGNCMSGKTSCSGIACLKAKGGDAVAKTCTNSLGCNVAKSICKNSGDCEAYCCDSDLCNGGVPLKPVKVVTLLAMALAVAKYLM</sequence>
<evidence type="ECO:0000256" key="1">
    <source>
        <dbReference type="SAM" id="SignalP"/>
    </source>
</evidence>
<keyword evidence="2" id="KW-1185">Reference proteome</keyword>
<evidence type="ECO:0000313" key="2">
    <source>
        <dbReference type="Proteomes" id="UP000515163"/>
    </source>
</evidence>
<dbReference type="Gene3D" id="2.10.60.10">
    <property type="entry name" value="CD59"/>
    <property type="match status" value="1"/>
</dbReference>
<reference evidence="3" key="1">
    <citation type="submission" date="2025-08" db="UniProtKB">
        <authorList>
            <consortium name="RefSeq"/>
        </authorList>
    </citation>
    <scope>IDENTIFICATION</scope>
    <source>
        <tissue evidence="3">Tentacle</tissue>
    </source>
</reference>
<protein>
    <submittedName>
        <fullName evidence="3">CD59 glycoprotein-like isoform X2</fullName>
    </submittedName>
</protein>
<dbReference type="RefSeq" id="XP_031569992.1">
    <property type="nucleotide sequence ID" value="XM_031714132.1"/>
</dbReference>
<dbReference type="SUPFAM" id="SSF57302">
    <property type="entry name" value="Snake toxin-like"/>
    <property type="match status" value="1"/>
</dbReference>
<gene>
    <name evidence="3" type="primary">LOC116304401</name>
</gene>
<evidence type="ECO:0000313" key="3">
    <source>
        <dbReference type="RefSeq" id="XP_031569992.1"/>
    </source>
</evidence>
<dbReference type="InterPro" id="IPR045860">
    <property type="entry name" value="Snake_toxin-like_sf"/>
</dbReference>
<dbReference type="AlphaFoldDB" id="A0A6P8ISV4"/>
<feature type="signal peptide" evidence="1">
    <location>
        <begin position="1"/>
        <end position="20"/>
    </location>
</feature>
<organism evidence="2 3">
    <name type="scientific">Actinia tenebrosa</name>
    <name type="common">Australian red waratah sea anemone</name>
    <dbReference type="NCBI Taxonomy" id="6105"/>
    <lineage>
        <taxon>Eukaryota</taxon>
        <taxon>Metazoa</taxon>
        <taxon>Cnidaria</taxon>
        <taxon>Anthozoa</taxon>
        <taxon>Hexacorallia</taxon>
        <taxon>Actiniaria</taxon>
        <taxon>Actiniidae</taxon>
        <taxon>Actinia</taxon>
    </lineage>
</organism>